<gene>
    <name evidence="2" type="ORF">GM658_03145</name>
</gene>
<dbReference type="Proteomes" id="UP000472320">
    <property type="component" value="Unassembled WGS sequence"/>
</dbReference>
<comment type="caution">
    <text evidence="2">The sequence shown here is derived from an EMBL/GenBank/DDBJ whole genome shotgun (WGS) entry which is preliminary data.</text>
</comment>
<dbReference type="AlphaFoldDB" id="A0A6L6QCX8"/>
<feature type="domain" description="MOSC" evidence="1">
    <location>
        <begin position="125"/>
        <end position="280"/>
    </location>
</feature>
<dbReference type="InterPro" id="IPR005303">
    <property type="entry name" value="MOCOS_middle"/>
</dbReference>
<keyword evidence="3" id="KW-1185">Reference proteome</keyword>
<dbReference type="GO" id="GO:0003824">
    <property type="term" value="F:catalytic activity"/>
    <property type="evidence" value="ECO:0007669"/>
    <property type="project" value="InterPro"/>
</dbReference>
<reference evidence="2 3" key="1">
    <citation type="submission" date="2019-11" db="EMBL/GenBank/DDBJ databases">
        <title>Type strains purchased from KCTC, JCM and DSMZ.</title>
        <authorList>
            <person name="Lu H."/>
        </authorList>
    </citation>
    <scope>NUCLEOTIDE SEQUENCE [LARGE SCALE GENOMIC DNA]</scope>
    <source>
        <strain evidence="2 3">JCM 31587</strain>
    </source>
</reference>
<dbReference type="PANTHER" id="PTHR14237:SF19">
    <property type="entry name" value="MITOCHONDRIAL AMIDOXIME REDUCING COMPONENT 1"/>
    <property type="match status" value="1"/>
</dbReference>
<dbReference type="GO" id="GO:0030151">
    <property type="term" value="F:molybdenum ion binding"/>
    <property type="evidence" value="ECO:0007669"/>
    <property type="project" value="InterPro"/>
</dbReference>
<dbReference type="OrthoDB" id="581532at2"/>
<dbReference type="EMBL" id="WNKX01000002">
    <property type="protein sequence ID" value="MTW09586.1"/>
    <property type="molecule type" value="Genomic_DNA"/>
</dbReference>
<dbReference type="SUPFAM" id="SSF50800">
    <property type="entry name" value="PK beta-barrel domain-like"/>
    <property type="match status" value="1"/>
</dbReference>
<protein>
    <submittedName>
        <fullName evidence="2">MOSC domain-containing protein</fullName>
    </submittedName>
</protein>
<dbReference type="InterPro" id="IPR011037">
    <property type="entry name" value="Pyrv_Knase-like_insert_dom_sf"/>
</dbReference>
<name>A0A6L6QCX8_9BURK</name>
<evidence type="ECO:0000259" key="1">
    <source>
        <dbReference type="PROSITE" id="PS51340"/>
    </source>
</evidence>
<sequence>MPFISELTLYPIKSCAGLSLKHATLTRAGLMTEQIYDREWMLVDANGIALTQREHPRMALIVPRLKAETMELRAPGMLQLEIPLGLPDPDSAPSLQVQVWDDTVLAYDCDDLTATWFSKFLGIECRLVRFHANAKRLTSGKWTNGDQHPTLFSDGYPILVIGTGSLQDLNEKLQQQGRQPLPMNRFRPNLVVGELDAFEEDYTEEFRIGEAVLKPVKPCARCPMPSVDQITGEFGPDPLDILQSYRAKQEVDGGICFGMNAIVTTGDGLKLSVGDQIAVTLSF</sequence>
<evidence type="ECO:0000313" key="2">
    <source>
        <dbReference type="EMBL" id="MTW09586.1"/>
    </source>
</evidence>
<dbReference type="PANTHER" id="PTHR14237">
    <property type="entry name" value="MOLYBDOPTERIN COFACTOR SULFURASE MOSC"/>
    <property type="match status" value="1"/>
</dbReference>
<dbReference type="GO" id="GO:0030170">
    <property type="term" value="F:pyridoxal phosphate binding"/>
    <property type="evidence" value="ECO:0007669"/>
    <property type="project" value="InterPro"/>
</dbReference>
<dbReference type="Pfam" id="PF03473">
    <property type="entry name" value="MOSC"/>
    <property type="match status" value="1"/>
</dbReference>
<dbReference type="PROSITE" id="PS51340">
    <property type="entry name" value="MOSC"/>
    <property type="match status" value="1"/>
</dbReference>
<proteinExistence type="predicted"/>
<evidence type="ECO:0000313" key="3">
    <source>
        <dbReference type="Proteomes" id="UP000472320"/>
    </source>
</evidence>
<dbReference type="InterPro" id="IPR005302">
    <property type="entry name" value="MoCF_Sase_C"/>
</dbReference>
<accession>A0A6L6QCX8</accession>
<dbReference type="SUPFAM" id="SSF141673">
    <property type="entry name" value="MOSC N-terminal domain-like"/>
    <property type="match status" value="1"/>
</dbReference>
<dbReference type="Pfam" id="PF03476">
    <property type="entry name" value="MOSC_N"/>
    <property type="match status" value="1"/>
</dbReference>
<dbReference type="RefSeq" id="WP_155452566.1">
    <property type="nucleotide sequence ID" value="NZ_WNKX01000002.1"/>
</dbReference>
<organism evidence="2 3">
    <name type="scientific">Massilia eburnea</name>
    <dbReference type="NCBI Taxonomy" id="1776165"/>
    <lineage>
        <taxon>Bacteria</taxon>
        <taxon>Pseudomonadati</taxon>
        <taxon>Pseudomonadota</taxon>
        <taxon>Betaproteobacteria</taxon>
        <taxon>Burkholderiales</taxon>
        <taxon>Oxalobacteraceae</taxon>
        <taxon>Telluria group</taxon>
        <taxon>Massilia</taxon>
    </lineage>
</organism>